<dbReference type="Gene3D" id="3.40.50.300">
    <property type="entry name" value="P-loop containing nucleotide triphosphate hydrolases"/>
    <property type="match status" value="1"/>
</dbReference>
<evidence type="ECO:0000256" key="1">
    <source>
        <dbReference type="SAM" id="MobiDB-lite"/>
    </source>
</evidence>
<dbReference type="PANTHER" id="PTHR24221:SF654">
    <property type="entry name" value="ATP-BINDING CASSETTE SUB-FAMILY B MEMBER 6"/>
    <property type="match status" value="1"/>
</dbReference>
<feature type="compositionally biased region" description="Low complexity" evidence="1">
    <location>
        <begin position="176"/>
        <end position="189"/>
    </location>
</feature>
<dbReference type="GO" id="GO:0016887">
    <property type="term" value="F:ATP hydrolysis activity"/>
    <property type="evidence" value="ECO:0007669"/>
    <property type="project" value="InterPro"/>
</dbReference>
<dbReference type="SUPFAM" id="SSF52540">
    <property type="entry name" value="P-loop containing nucleoside triphosphate hydrolases"/>
    <property type="match status" value="1"/>
</dbReference>
<reference evidence="3" key="1">
    <citation type="submission" date="2024-06" db="EMBL/GenBank/DDBJ databases">
        <authorList>
            <consortium name="consrtm"/>
            <person name="Uemura M."/>
            <person name="Terahara T."/>
        </authorList>
    </citation>
    <scope>NUCLEOTIDE SEQUENCE</scope>
    <source>
        <strain evidence="3">KM77-8</strain>
    </source>
</reference>
<dbReference type="PANTHER" id="PTHR24221">
    <property type="entry name" value="ATP-BINDING CASSETTE SUB-FAMILY B"/>
    <property type="match status" value="1"/>
</dbReference>
<evidence type="ECO:0000259" key="2">
    <source>
        <dbReference type="Pfam" id="PF00005"/>
    </source>
</evidence>
<gene>
    <name evidence="3" type="ORF">SHKM778_26060</name>
</gene>
<name>A0AAT9HFF6_9ACTN</name>
<feature type="compositionally biased region" description="Basic residues" evidence="1">
    <location>
        <begin position="162"/>
        <end position="175"/>
    </location>
</feature>
<feature type="region of interest" description="Disordered" evidence="1">
    <location>
        <begin position="155"/>
        <end position="189"/>
    </location>
</feature>
<dbReference type="EMBL" id="AP035768">
    <property type="protein sequence ID" value="BFO16218.1"/>
    <property type="molecule type" value="Genomic_DNA"/>
</dbReference>
<dbReference type="InterPro" id="IPR003439">
    <property type="entry name" value="ABC_transporter-like_ATP-bd"/>
</dbReference>
<feature type="domain" description="ABC transporter" evidence="2">
    <location>
        <begin position="17"/>
        <end position="154"/>
    </location>
</feature>
<dbReference type="PROSITE" id="PS00211">
    <property type="entry name" value="ABC_TRANSPORTER_1"/>
    <property type="match status" value="1"/>
</dbReference>
<accession>A0AAT9HFF6</accession>
<evidence type="ECO:0000313" key="3">
    <source>
        <dbReference type="EMBL" id="BFO16218.1"/>
    </source>
</evidence>
<dbReference type="InterPro" id="IPR027417">
    <property type="entry name" value="P-loop_NTPase"/>
</dbReference>
<reference evidence="3" key="2">
    <citation type="submission" date="2024-07" db="EMBL/GenBank/DDBJ databases">
        <title>Streptomyces haneummycinica sp. nov., a new antibiotic-producing actinobacterium isolated from marine sediment.</title>
        <authorList>
            <person name="Uemura M."/>
            <person name="Hamada M."/>
            <person name="Hirano S."/>
            <person name="Kobayashi K."/>
            <person name="Ohshiro T."/>
            <person name="Kobayashi T."/>
            <person name="Terahara T."/>
        </authorList>
    </citation>
    <scope>NUCLEOTIDE SEQUENCE</scope>
    <source>
        <strain evidence="3">KM77-8</strain>
    </source>
</reference>
<protein>
    <recommendedName>
        <fullName evidence="2">ABC transporter domain-containing protein</fullName>
    </recommendedName>
</protein>
<sequence>MTFENVSFSHDGEHRVLDGVDLTLAPGTTTALVGPSGAGKSTLASLLPRFWDPDEGTVRVGGKDLRDLAPEEIYRRMSFVFQDVRLLRDTVRANLLIARPDATDEQLADAARRARIHDRITELPRGYDSVVGEDARFSGGEAQRLSIARAMLADTPSSSWTRRPRTRTPSRRRPCRTPCRSSRTAAPCW</sequence>
<dbReference type="GO" id="GO:0042626">
    <property type="term" value="F:ATPase-coupled transmembrane transporter activity"/>
    <property type="evidence" value="ECO:0007669"/>
    <property type="project" value="TreeGrafter"/>
</dbReference>
<dbReference type="InterPro" id="IPR017871">
    <property type="entry name" value="ABC_transporter-like_CS"/>
</dbReference>
<dbReference type="GO" id="GO:0005524">
    <property type="term" value="F:ATP binding"/>
    <property type="evidence" value="ECO:0007669"/>
    <property type="project" value="InterPro"/>
</dbReference>
<organism evidence="3">
    <name type="scientific">Streptomyces haneummycinicus</name>
    <dbReference type="NCBI Taxonomy" id="3074435"/>
    <lineage>
        <taxon>Bacteria</taxon>
        <taxon>Bacillati</taxon>
        <taxon>Actinomycetota</taxon>
        <taxon>Actinomycetes</taxon>
        <taxon>Kitasatosporales</taxon>
        <taxon>Streptomycetaceae</taxon>
        <taxon>Streptomyces</taxon>
    </lineage>
</organism>
<dbReference type="InterPro" id="IPR039421">
    <property type="entry name" value="Type_1_exporter"/>
</dbReference>
<proteinExistence type="predicted"/>
<dbReference type="Pfam" id="PF00005">
    <property type="entry name" value="ABC_tran"/>
    <property type="match status" value="1"/>
</dbReference>
<dbReference type="AlphaFoldDB" id="A0AAT9HFF6"/>